<reference evidence="2 3" key="1">
    <citation type="journal article" date="2017" name="ISME J.">
        <title>Potential for microbial H2 and metal transformations associated with novel bacteria and archaea in deep terrestrial subsurface sediments.</title>
        <authorList>
            <person name="Hernsdorf A.W."/>
            <person name="Amano Y."/>
            <person name="Miyakawa K."/>
            <person name="Ise K."/>
            <person name="Suzuki Y."/>
            <person name="Anantharaman K."/>
            <person name="Probst A."/>
            <person name="Burstein D."/>
            <person name="Thomas B.C."/>
            <person name="Banfield J.F."/>
        </authorList>
    </citation>
    <scope>NUCLEOTIDE SEQUENCE [LARGE SCALE GENOMIC DNA]</scope>
    <source>
        <strain evidence="2">HGW-Wallbacteria-1</strain>
    </source>
</reference>
<name>A0A2N1PMU3_9BACT</name>
<sequence length="450" mass="48320">MAPSYLMDLSAPLAPAAPITSAVIPVAEAPNAFPAALTRLIDGTAAIRKPEIKKPIPLLTSNLSRVLSIIISVKSLLIIRPSIINSLSDAYSKKIIIASAQLTIPEFVLSLKYISCIQKYPEVQMKRRDFFNTLVKGTIAAAAMNSLPLFERLAFSEEGGKSPANPVGASLESSGKVRLSSTPPDIIGLRNGSPEAMFESAIKALGGIGRFVPKGSIVLVKPNIGWNKTPAEGANTNPGLVGAIVRACLHQGAKKVFVMDHTCNEWQSCYSNSGIQEAAVAAGATVIPANAESSYREVTIRNGRVLRRVQAHETFLDADVVINVPVLKHHMGARMTCALKNFMGVVWDRRAWHKEGLHDCIADFSLLRKADLTIVDAFTVMTRNGPRGVSPNDLVMKKMLIAGVDAVAIDTAAARILDAPMDEIPYLSMAEGLGIGTVNLEKLKIERITL</sequence>
<accession>A0A2N1PMU3</accession>
<evidence type="ECO:0000259" key="1">
    <source>
        <dbReference type="Pfam" id="PF04015"/>
    </source>
</evidence>
<feature type="domain" description="DUF362" evidence="1">
    <location>
        <begin position="218"/>
        <end position="415"/>
    </location>
</feature>
<organism evidence="2 3">
    <name type="scientific">Candidatus Wallbacteria bacterium HGW-Wallbacteria-1</name>
    <dbReference type="NCBI Taxonomy" id="2013854"/>
    <lineage>
        <taxon>Bacteria</taxon>
        <taxon>Candidatus Walliibacteriota</taxon>
    </lineage>
</organism>
<dbReference type="Proteomes" id="UP000233256">
    <property type="component" value="Unassembled WGS sequence"/>
</dbReference>
<dbReference type="EMBL" id="PGXC01000015">
    <property type="protein sequence ID" value="PKK89592.1"/>
    <property type="molecule type" value="Genomic_DNA"/>
</dbReference>
<proteinExistence type="predicted"/>
<evidence type="ECO:0000313" key="2">
    <source>
        <dbReference type="EMBL" id="PKK89592.1"/>
    </source>
</evidence>
<protein>
    <recommendedName>
        <fullName evidence="1">DUF362 domain-containing protein</fullName>
    </recommendedName>
</protein>
<dbReference type="Pfam" id="PF04015">
    <property type="entry name" value="DUF362"/>
    <property type="match status" value="1"/>
</dbReference>
<dbReference type="InterPro" id="IPR007160">
    <property type="entry name" value="DUF362"/>
</dbReference>
<evidence type="ECO:0000313" key="3">
    <source>
        <dbReference type="Proteomes" id="UP000233256"/>
    </source>
</evidence>
<comment type="caution">
    <text evidence="2">The sequence shown here is derived from an EMBL/GenBank/DDBJ whole genome shotgun (WGS) entry which is preliminary data.</text>
</comment>
<gene>
    <name evidence="2" type="ORF">CVV64_13580</name>
</gene>
<dbReference type="AlphaFoldDB" id="A0A2N1PMU3"/>